<keyword evidence="4" id="KW-1185">Reference proteome</keyword>
<evidence type="ECO:0000256" key="1">
    <source>
        <dbReference type="SAM" id="MobiDB-lite"/>
    </source>
</evidence>
<dbReference type="EMBL" id="CP003199">
    <property type="protein sequence ID" value="AEW45212.1"/>
    <property type="molecule type" value="Genomic_DNA"/>
</dbReference>
<protein>
    <submittedName>
        <fullName evidence="3">Uncharacterized protein</fullName>
    </submittedName>
</protein>
<reference evidence="3 4" key="1">
    <citation type="journal article" date="2012" name="J. Bacteriol.">
        <title>Complete genome sequence of Mycoplasma haemocanis strain Illinois.</title>
        <authorList>
            <person name="do Nascimento N.C."/>
            <person name="Guimaraes A.M."/>
            <person name="Santos A.P."/>
            <person name="Sanmiguel P.J."/>
            <person name="Messick J.B."/>
        </authorList>
    </citation>
    <scope>NUCLEOTIDE SEQUENCE [LARGE SCALE GENOMIC DNA]</scope>
    <source>
        <strain evidence="3 4">Illinois</strain>
    </source>
</reference>
<dbReference type="STRING" id="1111676.MHC_01730"/>
<keyword evidence="2" id="KW-1133">Transmembrane helix</keyword>
<feature type="region of interest" description="Disordered" evidence="1">
    <location>
        <begin position="126"/>
        <end position="161"/>
    </location>
</feature>
<feature type="compositionally biased region" description="Polar residues" evidence="1">
    <location>
        <begin position="126"/>
        <end position="139"/>
    </location>
</feature>
<evidence type="ECO:0000256" key="2">
    <source>
        <dbReference type="SAM" id="Phobius"/>
    </source>
</evidence>
<name>H6N6E0_MYCHN</name>
<keyword evidence="2" id="KW-0472">Membrane</keyword>
<proteinExistence type="predicted"/>
<dbReference type="HOGENOM" id="CLU_098620_3_0_14"/>
<dbReference type="Proteomes" id="UP000009135">
    <property type="component" value="Chromosome"/>
</dbReference>
<evidence type="ECO:0000313" key="4">
    <source>
        <dbReference type="Proteomes" id="UP000009135"/>
    </source>
</evidence>
<dbReference type="KEGG" id="mhe:MHC_01730"/>
<accession>H6N6E0</accession>
<sequence>MKTLTVSLAIGGGLGIGGAGFLAYKHLYPPKQISDHLKEEKFVLLNHSEEHKAHWTTLLGEYNKQKTHKNNIFTDVGKDLKVEELQEACRKALGESVDNEEIYSKAKKWCVVPVTLSEHLSKHQFRSLSTEDNNNSDQSIWEGKVTEHEKPDNSNRRIKDLSGVNQDKWKTIMSECKNISNKKNYENEFNSYFEKYKDWCSIKDSPKK</sequence>
<keyword evidence="2" id="KW-0812">Transmembrane</keyword>
<evidence type="ECO:0000313" key="3">
    <source>
        <dbReference type="EMBL" id="AEW45212.1"/>
    </source>
</evidence>
<feature type="compositionally biased region" description="Basic and acidic residues" evidence="1">
    <location>
        <begin position="144"/>
        <end position="160"/>
    </location>
</feature>
<organism evidence="3 4">
    <name type="scientific">Mycoplasma haemocanis (strain Illinois)</name>
    <dbReference type="NCBI Taxonomy" id="1111676"/>
    <lineage>
        <taxon>Bacteria</taxon>
        <taxon>Bacillati</taxon>
        <taxon>Mycoplasmatota</taxon>
        <taxon>Mollicutes</taxon>
        <taxon>Mycoplasmataceae</taxon>
        <taxon>Mycoplasma</taxon>
    </lineage>
</organism>
<feature type="transmembrane region" description="Helical" evidence="2">
    <location>
        <begin position="6"/>
        <end position="24"/>
    </location>
</feature>
<dbReference type="OrthoDB" id="9826634at2"/>
<gene>
    <name evidence="3" type="ordered locus">MHC_01730</name>
</gene>
<dbReference type="AlphaFoldDB" id="H6N6E0"/>